<evidence type="ECO:0000256" key="9">
    <source>
        <dbReference type="ARBA" id="ARBA00023136"/>
    </source>
</evidence>
<sequence>MESMIGNREMVGYGYNGTPFYDDLPAYPFPAIRYKENTPEIMALREKEKVGGVLISVSVGLWLFLLMQIFVYGPRSLPNSFSYISREVQLQRMIDLQVNPIHGLFSNWDYEKKDWKKVGWFTPPNPFLEEEEEEEEEECDD</sequence>
<keyword evidence="8" id="KW-0496">Mitochondrion</keyword>
<evidence type="ECO:0000256" key="10">
    <source>
        <dbReference type="SAM" id="Phobius"/>
    </source>
</evidence>
<dbReference type="Pfam" id="PF02936">
    <property type="entry name" value="COX4"/>
    <property type="match status" value="1"/>
</dbReference>
<dbReference type="AlphaFoldDB" id="A0AAW1IUD6"/>
<keyword evidence="12" id="KW-1185">Reference proteome</keyword>
<dbReference type="PANTHER" id="PTHR10707">
    <property type="entry name" value="CYTOCHROME C OXIDASE SUBUNIT IV"/>
    <property type="match status" value="1"/>
</dbReference>
<organism evidence="11 12">
    <name type="scientific">Popillia japonica</name>
    <name type="common">Japanese beetle</name>
    <dbReference type="NCBI Taxonomy" id="7064"/>
    <lineage>
        <taxon>Eukaryota</taxon>
        <taxon>Metazoa</taxon>
        <taxon>Ecdysozoa</taxon>
        <taxon>Arthropoda</taxon>
        <taxon>Hexapoda</taxon>
        <taxon>Insecta</taxon>
        <taxon>Pterygota</taxon>
        <taxon>Neoptera</taxon>
        <taxon>Endopterygota</taxon>
        <taxon>Coleoptera</taxon>
        <taxon>Polyphaga</taxon>
        <taxon>Scarabaeiformia</taxon>
        <taxon>Scarabaeidae</taxon>
        <taxon>Rutelinae</taxon>
        <taxon>Popillia</taxon>
    </lineage>
</organism>
<evidence type="ECO:0000256" key="2">
    <source>
        <dbReference type="ARBA" id="ARBA00008135"/>
    </source>
</evidence>
<name>A0AAW1IUD6_POPJA</name>
<reference evidence="11 12" key="1">
    <citation type="journal article" date="2024" name="BMC Genomics">
        <title>De novo assembly and annotation of Popillia japonica's genome with initial clues to its potential as an invasive pest.</title>
        <authorList>
            <person name="Cucini C."/>
            <person name="Boschi S."/>
            <person name="Funari R."/>
            <person name="Cardaioli E."/>
            <person name="Iannotti N."/>
            <person name="Marturano G."/>
            <person name="Paoli F."/>
            <person name="Bruttini M."/>
            <person name="Carapelli A."/>
            <person name="Frati F."/>
            <person name="Nardi F."/>
        </authorList>
    </citation>
    <scope>NUCLEOTIDE SEQUENCE [LARGE SCALE GENOMIC DNA]</scope>
    <source>
        <strain evidence="11">DMR45628</strain>
    </source>
</reference>
<comment type="caution">
    <text evidence="11">The sequence shown here is derived from an EMBL/GenBank/DDBJ whole genome shotgun (WGS) entry which is preliminary data.</text>
</comment>
<dbReference type="PANTHER" id="PTHR10707:SF10">
    <property type="entry name" value="CYTOCHROME C OXIDASE SUBUNIT 4"/>
    <property type="match status" value="1"/>
</dbReference>
<proteinExistence type="inferred from homology"/>
<keyword evidence="5" id="KW-0809">Transit peptide</keyword>
<comment type="similarity">
    <text evidence="2">Belongs to the cytochrome c oxidase IV family.</text>
</comment>
<evidence type="ECO:0000256" key="7">
    <source>
        <dbReference type="ARBA" id="ARBA00023002"/>
    </source>
</evidence>
<protein>
    <submittedName>
        <fullName evidence="11">Cytochrome c oxidase subunit IV</fullName>
    </submittedName>
</protein>
<evidence type="ECO:0000256" key="4">
    <source>
        <dbReference type="ARBA" id="ARBA00022792"/>
    </source>
</evidence>
<feature type="transmembrane region" description="Helical" evidence="10">
    <location>
        <begin position="50"/>
        <end position="72"/>
    </location>
</feature>
<dbReference type="GO" id="GO:0006123">
    <property type="term" value="P:mitochondrial electron transport, cytochrome c to oxygen"/>
    <property type="evidence" value="ECO:0007669"/>
    <property type="project" value="InterPro"/>
</dbReference>
<dbReference type="EMBL" id="JASPKY010000543">
    <property type="protein sequence ID" value="KAK9693424.1"/>
    <property type="molecule type" value="Genomic_DNA"/>
</dbReference>
<dbReference type="GO" id="GO:0005743">
    <property type="term" value="C:mitochondrial inner membrane"/>
    <property type="evidence" value="ECO:0007669"/>
    <property type="project" value="UniProtKB-SubCell"/>
</dbReference>
<keyword evidence="6 10" id="KW-1133">Transmembrane helix</keyword>
<dbReference type="GO" id="GO:0045277">
    <property type="term" value="C:respiratory chain complex IV"/>
    <property type="evidence" value="ECO:0007669"/>
    <property type="project" value="InterPro"/>
</dbReference>
<dbReference type="InterPro" id="IPR036639">
    <property type="entry name" value="Cyt_c_oxidase_su4_sf"/>
</dbReference>
<dbReference type="InterPro" id="IPR004203">
    <property type="entry name" value="Cyt_c_oxidase_su4_fam"/>
</dbReference>
<keyword evidence="9 10" id="KW-0472">Membrane</keyword>
<accession>A0AAW1IUD6</accession>
<keyword evidence="3 10" id="KW-0812">Transmembrane</keyword>
<dbReference type="SUPFAM" id="SSF81406">
    <property type="entry name" value="Mitochondrial cytochrome c oxidase subunit IV"/>
    <property type="match status" value="1"/>
</dbReference>
<dbReference type="Gene3D" id="1.10.442.10">
    <property type="entry name" value="Cytochrome c oxidase subunit IV"/>
    <property type="match status" value="2"/>
</dbReference>
<comment type="subcellular location">
    <subcellularLocation>
        <location evidence="1">Mitochondrion inner membrane</location>
        <topology evidence="1">Single-pass membrane protein</topology>
    </subcellularLocation>
</comment>
<gene>
    <name evidence="11" type="ORF">QE152_g34207</name>
</gene>
<evidence type="ECO:0000313" key="12">
    <source>
        <dbReference type="Proteomes" id="UP001458880"/>
    </source>
</evidence>
<evidence type="ECO:0000256" key="1">
    <source>
        <dbReference type="ARBA" id="ARBA00004434"/>
    </source>
</evidence>
<evidence type="ECO:0000256" key="5">
    <source>
        <dbReference type="ARBA" id="ARBA00022946"/>
    </source>
</evidence>
<evidence type="ECO:0000256" key="8">
    <source>
        <dbReference type="ARBA" id="ARBA00023128"/>
    </source>
</evidence>
<keyword evidence="4" id="KW-0999">Mitochondrion inner membrane</keyword>
<keyword evidence="7" id="KW-0560">Oxidoreductase</keyword>
<evidence type="ECO:0000256" key="6">
    <source>
        <dbReference type="ARBA" id="ARBA00022989"/>
    </source>
</evidence>
<evidence type="ECO:0000256" key="3">
    <source>
        <dbReference type="ARBA" id="ARBA00022692"/>
    </source>
</evidence>
<evidence type="ECO:0000313" key="11">
    <source>
        <dbReference type="EMBL" id="KAK9693424.1"/>
    </source>
</evidence>
<dbReference type="GO" id="GO:0016491">
    <property type="term" value="F:oxidoreductase activity"/>
    <property type="evidence" value="ECO:0007669"/>
    <property type="project" value="UniProtKB-KW"/>
</dbReference>
<dbReference type="Proteomes" id="UP001458880">
    <property type="component" value="Unassembled WGS sequence"/>
</dbReference>